<dbReference type="InterPro" id="IPR036291">
    <property type="entry name" value="NAD(P)-bd_dom_sf"/>
</dbReference>
<gene>
    <name evidence="1" type="ORF">GK108_11220</name>
</gene>
<organism evidence="1 2">
    <name type="scientific">Spirosoma terrae</name>
    <dbReference type="NCBI Taxonomy" id="1968276"/>
    <lineage>
        <taxon>Bacteria</taxon>
        <taxon>Pseudomonadati</taxon>
        <taxon>Bacteroidota</taxon>
        <taxon>Cytophagia</taxon>
        <taxon>Cytophagales</taxon>
        <taxon>Cytophagaceae</taxon>
        <taxon>Spirosoma</taxon>
    </lineage>
</organism>
<proteinExistence type="predicted"/>
<dbReference type="SUPFAM" id="SSF51735">
    <property type="entry name" value="NAD(P)-binding Rossmann-fold domains"/>
    <property type="match status" value="1"/>
</dbReference>
<comment type="caution">
    <text evidence="1">The sequence shown here is derived from an EMBL/GenBank/DDBJ whole genome shotgun (WGS) entry which is preliminary data.</text>
</comment>
<dbReference type="Pfam" id="PF13561">
    <property type="entry name" value="adh_short_C2"/>
    <property type="match status" value="1"/>
</dbReference>
<sequence>MGITVDQLFGAIPLKRMGTAQEMVEMVAFLASERASYITGHDHFVTGGFGDLA</sequence>
<dbReference type="EMBL" id="JAAFZH010000004">
    <property type="protein sequence ID" value="NDU95444.1"/>
    <property type="molecule type" value="Genomic_DNA"/>
</dbReference>
<dbReference type="Gene3D" id="3.40.50.720">
    <property type="entry name" value="NAD(P)-binding Rossmann-like Domain"/>
    <property type="match status" value="1"/>
</dbReference>
<name>A0A6L9L4P8_9BACT</name>
<reference evidence="1 2" key="1">
    <citation type="submission" date="2020-02" db="EMBL/GenBank/DDBJ databases">
        <title>Draft genome sequence of two Spirosoma agri KCTC 52727 and Spirosoma terrae KCTC 52035.</title>
        <authorList>
            <person name="Rojas J."/>
            <person name="Ambika Manirajan B."/>
            <person name="Suarez C."/>
            <person name="Ratering S."/>
            <person name="Schnell S."/>
        </authorList>
    </citation>
    <scope>NUCLEOTIDE SEQUENCE [LARGE SCALE GENOMIC DNA]</scope>
    <source>
        <strain evidence="1 2">KCTC 52035</strain>
    </source>
</reference>
<accession>A0A6L9L4P8</accession>
<evidence type="ECO:0000313" key="1">
    <source>
        <dbReference type="EMBL" id="NDU95444.1"/>
    </source>
</evidence>
<evidence type="ECO:0000313" key="2">
    <source>
        <dbReference type="Proteomes" id="UP000474175"/>
    </source>
</evidence>
<protein>
    <submittedName>
        <fullName evidence="1">SDR family oxidoreductase</fullName>
    </submittedName>
</protein>
<dbReference type="Proteomes" id="UP000474175">
    <property type="component" value="Unassembled WGS sequence"/>
</dbReference>
<dbReference type="AlphaFoldDB" id="A0A6L9L4P8"/>
<keyword evidence="2" id="KW-1185">Reference proteome</keyword>
<dbReference type="InterPro" id="IPR002347">
    <property type="entry name" value="SDR_fam"/>
</dbReference>
<dbReference type="PRINTS" id="PR00081">
    <property type="entry name" value="GDHRDH"/>
</dbReference>